<dbReference type="KEGG" id="cvn:111108323"/>
<feature type="compositionally biased region" description="Polar residues" evidence="1">
    <location>
        <begin position="199"/>
        <end position="211"/>
    </location>
</feature>
<name>A0A8B8B9Y9_CRAVI</name>
<protein>
    <submittedName>
        <fullName evidence="3">Uncharacterized protein LOC111108323 isoform X1</fullName>
    </submittedName>
</protein>
<dbReference type="GO" id="GO:0008270">
    <property type="term" value="F:zinc ion binding"/>
    <property type="evidence" value="ECO:0007669"/>
    <property type="project" value="InterPro"/>
</dbReference>
<feature type="region of interest" description="Disordered" evidence="1">
    <location>
        <begin position="183"/>
        <end position="211"/>
    </location>
</feature>
<dbReference type="Proteomes" id="UP000694844">
    <property type="component" value="Chromosome 8"/>
</dbReference>
<feature type="region of interest" description="Disordered" evidence="1">
    <location>
        <begin position="1"/>
        <end position="40"/>
    </location>
</feature>
<organism evidence="2 3">
    <name type="scientific">Crassostrea virginica</name>
    <name type="common">Eastern oyster</name>
    <dbReference type="NCBI Taxonomy" id="6565"/>
    <lineage>
        <taxon>Eukaryota</taxon>
        <taxon>Metazoa</taxon>
        <taxon>Spiralia</taxon>
        <taxon>Lophotrochozoa</taxon>
        <taxon>Mollusca</taxon>
        <taxon>Bivalvia</taxon>
        <taxon>Autobranchia</taxon>
        <taxon>Pteriomorphia</taxon>
        <taxon>Ostreida</taxon>
        <taxon>Ostreoidea</taxon>
        <taxon>Ostreidae</taxon>
        <taxon>Crassostrea</taxon>
    </lineage>
</organism>
<dbReference type="AlphaFoldDB" id="A0A8B8B9Y9"/>
<keyword evidence="2" id="KW-1185">Reference proteome</keyword>
<proteinExistence type="predicted"/>
<gene>
    <name evidence="3" type="primary">LOC111108323</name>
</gene>
<evidence type="ECO:0000313" key="2">
    <source>
        <dbReference type="Proteomes" id="UP000694844"/>
    </source>
</evidence>
<feature type="compositionally biased region" description="Polar residues" evidence="1">
    <location>
        <begin position="22"/>
        <end position="40"/>
    </location>
</feature>
<dbReference type="RefSeq" id="XP_022299831.1">
    <property type="nucleotide sequence ID" value="XM_022444123.1"/>
</dbReference>
<evidence type="ECO:0000313" key="3">
    <source>
        <dbReference type="RefSeq" id="XP_022299831.1"/>
    </source>
</evidence>
<evidence type="ECO:0000256" key="1">
    <source>
        <dbReference type="SAM" id="MobiDB-lite"/>
    </source>
</evidence>
<dbReference type="Gene3D" id="4.10.60.10">
    <property type="entry name" value="Zinc finger, CCHC-type"/>
    <property type="match status" value="1"/>
</dbReference>
<dbReference type="SUPFAM" id="SSF57756">
    <property type="entry name" value="Retrovirus zinc finger-like domains"/>
    <property type="match status" value="1"/>
</dbReference>
<dbReference type="GeneID" id="111108323"/>
<dbReference type="OrthoDB" id="6136861at2759"/>
<dbReference type="GO" id="GO:0003676">
    <property type="term" value="F:nucleic acid binding"/>
    <property type="evidence" value="ECO:0007669"/>
    <property type="project" value="InterPro"/>
</dbReference>
<accession>A0A8B8B9Y9</accession>
<reference evidence="3" key="1">
    <citation type="submission" date="2025-08" db="UniProtKB">
        <authorList>
            <consortium name="RefSeq"/>
        </authorList>
    </citation>
    <scope>IDENTIFICATION</scope>
    <source>
        <tissue evidence="3">Whole sample</tissue>
    </source>
</reference>
<dbReference type="InterPro" id="IPR036875">
    <property type="entry name" value="Znf_CCHC_sf"/>
</dbReference>
<sequence>MSDHEDVELNLLYETPAHRAPIQTTTPKPSENLSHSKPSNSVNDLADAVSLFKTVIDSQFASLSEKLLSEQKASAKSLTKKIKDSKASRIQGDGNRIQFSFNEEIIDDLDNLCTVLSDSSATTIINEIKEKLLKRNKLIRIADGSPAGWRTVREYEQNDYAEDSDDDKKIRSAESRALRQKFRGRGRGTPYSRPVSAAAGSQAQLPTSGFGGTSYNQPFRSFGGSRRTPQPSDVCHRCFKTGHWKSRCPLNYSQPSSGFSATNATGGQC</sequence>